<feature type="domain" description="RNA-binding S4" evidence="6">
    <location>
        <begin position="5"/>
        <end position="70"/>
    </location>
</feature>
<keyword evidence="2 4" id="KW-0694">RNA-binding</keyword>
<sequence>MKQTQRLDKILAHMGLGTRSELKRLTKAGAIVVNGVKVKDSGMQVNPEKDQISVNGEPVIYREFVYLMLNKPQGVVSATEDHRDRTVVDLLDAMYAPFEVFPVGRLDKDTEGLLLLTNDGKLAHNLLSPRKHVPKTYFAKVEWEVTDTDREAFAQGVTLDDGYQTLPAVLNILSVGSKSEGRPSEIELTIMEGKFHQVKRMFQAVGKMVVYLQRISMGPLELDRSLRLGQSRELSEEELLALRNAHEGTEN</sequence>
<dbReference type="InterPro" id="IPR002942">
    <property type="entry name" value="S4_RNA-bd"/>
</dbReference>
<dbReference type="PROSITE" id="PS50889">
    <property type="entry name" value="S4"/>
    <property type="match status" value="1"/>
</dbReference>
<evidence type="ECO:0000256" key="1">
    <source>
        <dbReference type="ARBA" id="ARBA00008348"/>
    </source>
</evidence>
<protein>
    <recommendedName>
        <fullName evidence="5">Pseudouridine synthase</fullName>
        <ecNumber evidence="5">5.4.99.-</ecNumber>
    </recommendedName>
</protein>
<dbReference type="RefSeq" id="WP_270880106.1">
    <property type="nucleotide sequence ID" value="NZ_JAQFVF010000027.1"/>
</dbReference>
<proteinExistence type="inferred from homology"/>
<dbReference type="Gene3D" id="3.30.70.1560">
    <property type="entry name" value="Alpha-L RNA-binding motif"/>
    <property type="match status" value="1"/>
</dbReference>
<evidence type="ECO:0000256" key="4">
    <source>
        <dbReference type="PROSITE-ProRule" id="PRU00182"/>
    </source>
</evidence>
<dbReference type="PANTHER" id="PTHR47683:SF4">
    <property type="entry name" value="PSEUDOURIDINE SYNTHASE"/>
    <property type="match status" value="1"/>
</dbReference>
<accession>A0ABW0KE39</accession>
<dbReference type="PANTHER" id="PTHR47683">
    <property type="entry name" value="PSEUDOURIDINE SYNTHASE FAMILY PROTEIN-RELATED"/>
    <property type="match status" value="1"/>
</dbReference>
<keyword evidence="8" id="KW-1185">Reference proteome</keyword>
<dbReference type="InterPro" id="IPR050343">
    <property type="entry name" value="RsuA_PseudoU_synthase"/>
</dbReference>
<dbReference type="InterPro" id="IPR000748">
    <property type="entry name" value="PsdUridine_synth_RsuA/RluB/E/F"/>
</dbReference>
<dbReference type="Gene3D" id="3.10.290.10">
    <property type="entry name" value="RNA-binding S4 domain"/>
    <property type="match status" value="1"/>
</dbReference>
<evidence type="ECO:0000259" key="6">
    <source>
        <dbReference type="SMART" id="SM00363"/>
    </source>
</evidence>
<dbReference type="Gene3D" id="3.30.70.580">
    <property type="entry name" value="Pseudouridine synthase I, catalytic domain, N-terminal subdomain"/>
    <property type="match status" value="1"/>
</dbReference>
<keyword evidence="3 5" id="KW-0413">Isomerase</keyword>
<dbReference type="PROSITE" id="PS01149">
    <property type="entry name" value="PSI_RSU"/>
    <property type="match status" value="1"/>
</dbReference>
<reference evidence="8" key="1">
    <citation type="journal article" date="2019" name="Int. J. Syst. Evol. Microbiol.">
        <title>The Global Catalogue of Microorganisms (GCM) 10K type strain sequencing project: providing services to taxonomists for standard genome sequencing and annotation.</title>
        <authorList>
            <consortium name="The Broad Institute Genomics Platform"/>
            <consortium name="The Broad Institute Genome Sequencing Center for Infectious Disease"/>
            <person name="Wu L."/>
            <person name="Ma J."/>
        </authorList>
    </citation>
    <scope>NUCLEOTIDE SEQUENCE [LARGE SCALE GENOMIC DNA]</scope>
    <source>
        <strain evidence="8">KACC 11904</strain>
    </source>
</reference>
<dbReference type="Proteomes" id="UP001596044">
    <property type="component" value="Unassembled WGS sequence"/>
</dbReference>
<dbReference type="Pfam" id="PF00849">
    <property type="entry name" value="PseudoU_synth_2"/>
    <property type="match status" value="1"/>
</dbReference>
<dbReference type="SUPFAM" id="SSF55174">
    <property type="entry name" value="Alpha-L RNA-binding motif"/>
    <property type="match status" value="1"/>
</dbReference>
<dbReference type="GO" id="GO:0016853">
    <property type="term" value="F:isomerase activity"/>
    <property type="evidence" value="ECO:0007669"/>
    <property type="project" value="UniProtKB-KW"/>
</dbReference>
<organism evidence="7 8">
    <name type="scientific">Paenibacillus aestuarii</name>
    <dbReference type="NCBI Taxonomy" id="516965"/>
    <lineage>
        <taxon>Bacteria</taxon>
        <taxon>Bacillati</taxon>
        <taxon>Bacillota</taxon>
        <taxon>Bacilli</taxon>
        <taxon>Bacillales</taxon>
        <taxon>Paenibacillaceae</taxon>
        <taxon>Paenibacillus</taxon>
    </lineage>
</organism>
<comment type="similarity">
    <text evidence="1 5">Belongs to the pseudouridine synthase RsuA family.</text>
</comment>
<name>A0ABW0KE39_9BACL</name>
<dbReference type="InterPro" id="IPR036986">
    <property type="entry name" value="S4_RNA-bd_sf"/>
</dbReference>
<evidence type="ECO:0000313" key="7">
    <source>
        <dbReference type="EMBL" id="MFC5451680.1"/>
    </source>
</evidence>
<dbReference type="SMART" id="SM00363">
    <property type="entry name" value="S4"/>
    <property type="match status" value="1"/>
</dbReference>
<dbReference type="InterPro" id="IPR006145">
    <property type="entry name" value="PsdUridine_synth_RsuA/RluA"/>
</dbReference>
<gene>
    <name evidence="7" type="ORF">ACFPOG_26115</name>
</gene>
<comment type="caution">
    <text evidence="7">The sequence shown here is derived from an EMBL/GenBank/DDBJ whole genome shotgun (WGS) entry which is preliminary data.</text>
</comment>
<evidence type="ECO:0000256" key="3">
    <source>
        <dbReference type="ARBA" id="ARBA00023235"/>
    </source>
</evidence>
<evidence type="ECO:0000313" key="8">
    <source>
        <dbReference type="Proteomes" id="UP001596044"/>
    </source>
</evidence>
<dbReference type="CDD" id="cd00165">
    <property type="entry name" value="S4"/>
    <property type="match status" value="1"/>
</dbReference>
<dbReference type="NCBIfam" id="TIGR00093">
    <property type="entry name" value="pseudouridine synthase"/>
    <property type="match status" value="1"/>
</dbReference>
<dbReference type="InterPro" id="IPR042092">
    <property type="entry name" value="PsdUridine_s_RsuA/RluB/E/F_cat"/>
</dbReference>
<dbReference type="EMBL" id="JBHSMJ010000040">
    <property type="protein sequence ID" value="MFC5451680.1"/>
    <property type="molecule type" value="Genomic_DNA"/>
</dbReference>
<dbReference type="EC" id="5.4.99.-" evidence="5"/>
<dbReference type="CDD" id="cd02553">
    <property type="entry name" value="PseudoU_synth_RsuA"/>
    <property type="match status" value="1"/>
</dbReference>
<dbReference type="InterPro" id="IPR018496">
    <property type="entry name" value="PsdUridine_synth_RsuA/RluB_CS"/>
</dbReference>
<dbReference type="Pfam" id="PF01479">
    <property type="entry name" value="S4"/>
    <property type="match status" value="1"/>
</dbReference>
<dbReference type="SUPFAM" id="SSF55120">
    <property type="entry name" value="Pseudouridine synthase"/>
    <property type="match status" value="1"/>
</dbReference>
<dbReference type="InterPro" id="IPR020103">
    <property type="entry name" value="PsdUridine_synth_cat_dom_sf"/>
</dbReference>
<dbReference type="InterPro" id="IPR020094">
    <property type="entry name" value="TruA/RsuA/RluB/E/F_N"/>
</dbReference>
<evidence type="ECO:0000256" key="5">
    <source>
        <dbReference type="RuleBase" id="RU003887"/>
    </source>
</evidence>
<evidence type="ECO:0000256" key="2">
    <source>
        <dbReference type="ARBA" id="ARBA00022884"/>
    </source>
</evidence>